<feature type="transmembrane region" description="Helical" evidence="1">
    <location>
        <begin position="207"/>
        <end position="225"/>
    </location>
</feature>
<sequence length="235" mass="24518">MNPTLIAAFWMQRLTSPIRVVLLGLAFGIPLLAIGAMNAGLTALGDSAGLTMIFAVGMIGQDLSSGVLQLLFARPVRRAEYVFSRWIAVGAAAGAVGLVQTAIAGALMAAHGSAPPATEFALFAVQRVLECFGVAAVFTLLSTLIAGVGDLAFYFVGSITSAVGGLVAQSQHWTIVVRAADELDKFLSPKLPLAQMINASPFQFTPLVSYLSTVSLCLVLAIVVMNRKELSYASG</sequence>
<name>A0A9D6L7P6_UNCEI</name>
<feature type="transmembrane region" description="Helical" evidence="1">
    <location>
        <begin position="50"/>
        <end position="73"/>
    </location>
</feature>
<dbReference type="EMBL" id="JACQAY010000276">
    <property type="protein sequence ID" value="MBI3540266.1"/>
    <property type="molecule type" value="Genomic_DNA"/>
</dbReference>
<feature type="transmembrane region" description="Helical" evidence="1">
    <location>
        <begin position="20"/>
        <end position="44"/>
    </location>
</feature>
<dbReference type="AlphaFoldDB" id="A0A9D6L7P6"/>
<feature type="transmembrane region" description="Helical" evidence="1">
    <location>
        <begin position="151"/>
        <end position="168"/>
    </location>
</feature>
<keyword evidence="1" id="KW-0472">Membrane</keyword>
<protein>
    <submittedName>
        <fullName evidence="2">ABC transporter permease subunit</fullName>
    </submittedName>
</protein>
<proteinExistence type="predicted"/>
<reference evidence="2" key="1">
    <citation type="submission" date="2020-07" db="EMBL/GenBank/DDBJ databases">
        <title>Huge and variable diversity of episymbiotic CPR bacteria and DPANN archaea in groundwater ecosystems.</title>
        <authorList>
            <person name="He C.Y."/>
            <person name="Keren R."/>
            <person name="Whittaker M."/>
            <person name="Farag I.F."/>
            <person name="Doudna J."/>
            <person name="Cate J.H.D."/>
            <person name="Banfield J.F."/>
        </authorList>
    </citation>
    <scope>NUCLEOTIDE SEQUENCE</scope>
    <source>
        <strain evidence="2">NC_groundwater_928_Pr1_S-0.2um_72_17</strain>
    </source>
</reference>
<keyword evidence="1" id="KW-1133">Transmembrane helix</keyword>
<feature type="transmembrane region" description="Helical" evidence="1">
    <location>
        <begin position="120"/>
        <end position="144"/>
    </location>
</feature>
<dbReference type="GO" id="GO:0005886">
    <property type="term" value="C:plasma membrane"/>
    <property type="evidence" value="ECO:0007669"/>
    <property type="project" value="UniProtKB-SubCell"/>
</dbReference>
<dbReference type="GO" id="GO:0140359">
    <property type="term" value="F:ABC-type transporter activity"/>
    <property type="evidence" value="ECO:0007669"/>
    <property type="project" value="InterPro"/>
</dbReference>
<organism evidence="2 3">
    <name type="scientific">Eiseniibacteriota bacterium</name>
    <dbReference type="NCBI Taxonomy" id="2212470"/>
    <lineage>
        <taxon>Bacteria</taxon>
        <taxon>Candidatus Eiseniibacteriota</taxon>
    </lineage>
</organism>
<evidence type="ECO:0000313" key="2">
    <source>
        <dbReference type="EMBL" id="MBI3540266.1"/>
    </source>
</evidence>
<keyword evidence="1" id="KW-0812">Transmembrane</keyword>
<comment type="caution">
    <text evidence="2">The sequence shown here is derived from an EMBL/GenBank/DDBJ whole genome shotgun (WGS) entry which is preliminary data.</text>
</comment>
<evidence type="ECO:0000256" key="1">
    <source>
        <dbReference type="SAM" id="Phobius"/>
    </source>
</evidence>
<evidence type="ECO:0000313" key="3">
    <source>
        <dbReference type="Proteomes" id="UP000807850"/>
    </source>
</evidence>
<feature type="transmembrane region" description="Helical" evidence="1">
    <location>
        <begin position="85"/>
        <end position="108"/>
    </location>
</feature>
<gene>
    <name evidence="2" type="ORF">HY076_08345</name>
</gene>
<accession>A0A9D6L7P6</accession>
<dbReference type="Proteomes" id="UP000807850">
    <property type="component" value="Unassembled WGS sequence"/>
</dbReference>